<name>A0ABP8ECU4_9FLAO</name>
<evidence type="ECO:0000313" key="2">
    <source>
        <dbReference type="EMBL" id="GAA4270024.1"/>
    </source>
</evidence>
<gene>
    <name evidence="2" type="ORF">GCM10022257_21250</name>
</gene>
<dbReference type="InterPro" id="IPR021255">
    <property type="entry name" value="DUF2807"/>
</dbReference>
<dbReference type="Gene3D" id="2.160.20.120">
    <property type="match status" value="1"/>
</dbReference>
<sequence>MKKTITLSIITVLFIGLTHAQNWGKKKIKGNGNVTTETRDTGDYDGIKCAGSMDFVLVSGTEGKIILEGESNLLEHISTEVKDGNLIVKIAKGKNISWSKGKSIKITIPFEKISSISLAGSGDIINKDVINVNNLNVSLAGSGDIVLDIKTESVKGAVAGSGDIKLSGTTNSLEAKVAGSGDFDSLDLQAENAEVAVAGAGDAKIGNSKKLKARVAGSGDIVYKGNPQVDKKVAGSGSITAK</sequence>
<keyword evidence="3" id="KW-1185">Reference proteome</keyword>
<dbReference type="PANTHER" id="PTHR39200:SF1">
    <property type="entry name" value="AUTO-TRANSPORTER ADHESIN HEAD GIN DOMAIN-CONTAINING PROTEIN-RELATED"/>
    <property type="match status" value="1"/>
</dbReference>
<comment type="caution">
    <text evidence="2">The sequence shown here is derived from an EMBL/GenBank/DDBJ whole genome shotgun (WGS) entry which is preliminary data.</text>
</comment>
<dbReference type="RefSeq" id="WP_139002405.1">
    <property type="nucleotide sequence ID" value="NZ_BAABAV010000002.1"/>
</dbReference>
<accession>A0ABP8ECU4</accession>
<feature type="domain" description="Putative auto-transporter adhesin head GIN" evidence="1">
    <location>
        <begin position="43"/>
        <end position="227"/>
    </location>
</feature>
<proteinExistence type="predicted"/>
<reference evidence="3" key="1">
    <citation type="journal article" date="2019" name="Int. J. Syst. Evol. Microbiol.">
        <title>The Global Catalogue of Microorganisms (GCM) 10K type strain sequencing project: providing services to taxonomists for standard genome sequencing and annotation.</title>
        <authorList>
            <consortium name="The Broad Institute Genomics Platform"/>
            <consortium name="The Broad Institute Genome Sequencing Center for Infectious Disease"/>
            <person name="Wu L."/>
            <person name="Ma J."/>
        </authorList>
    </citation>
    <scope>NUCLEOTIDE SEQUENCE [LARGE SCALE GENOMIC DNA]</scope>
    <source>
        <strain evidence="3">JCM 17452</strain>
    </source>
</reference>
<protein>
    <submittedName>
        <fullName evidence="2">Head GIN domain-containing protein</fullName>
    </submittedName>
</protein>
<organism evidence="2 3">
    <name type="scientific">Hyunsoonleella aestuarii</name>
    <dbReference type="NCBI Taxonomy" id="912802"/>
    <lineage>
        <taxon>Bacteria</taxon>
        <taxon>Pseudomonadati</taxon>
        <taxon>Bacteroidota</taxon>
        <taxon>Flavobacteriia</taxon>
        <taxon>Flavobacteriales</taxon>
        <taxon>Flavobacteriaceae</taxon>
    </lineage>
</organism>
<dbReference type="Pfam" id="PF10988">
    <property type="entry name" value="DUF2807"/>
    <property type="match status" value="1"/>
</dbReference>
<evidence type="ECO:0000313" key="3">
    <source>
        <dbReference type="Proteomes" id="UP001500027"/>
    </source>
</evidence>
<dbReference type="EMBL" id="BAABAV010000002">
    <property type="protein sequence ID" value="GAA4270024.1"/>
    <property type="molecule type" value="Genomic_DNA"/>
</dbReference>
<evidence type="ECO:0000259" key="1">
    <source>
        <dbReference type="Pfam" id="PF10988"/>
    </source>
</evidence>
<dbReference type="PANTHER" id="PTHR39200">
    <property type="entry name" value="HYPOTHETICAL EXPORTED PROTEIN"/>
    <property type="match status" value="1"/>
</dbReference>
<dbReference type="Proteomes" id="UP001500027">
    <property type="component" value="Unassembled WGS sequence"/>
</dbReference>